<evidence type="ECO:0000313" key="2">
    <source>
        <dbReference type="EMBL" id="CAD9499255.1"/>
    </source>
</evidence>
<dbReference type="AlphaFoldDB" id="A0A7S2HTK2"/>
<organism evidence="2">
    <name type="scientific">Octactis speculum</name>
    <dbReference type="NCBI Taxonomy" id="3111310"/>
    <lineage>
        <taxon>Eukaryota</taxon>
        <taxon>Sar</taxon>
        <taxon>Stramenopiles</taxon>
        <taxon>Ochrophyta</taxon>
        <taxon>Dictyochophyceae</taxon>
        <taxon>Dictyochales</taxon>
        <taxon>Dictyochaceae</taxon>
        <taxon>Octactis</taxon>
    </lineage>
</organism>
<evidence type="ECO:0000256" key="1">
    <source>
        <dbReference type="SAM" id="SignalP"/>
    </source>
</evidence>
<accession>A0A7S2HTK2</accession>
<name>A0A7S2HTK2_9STRA</name>
<proteinExistence type="predicted"/>
<gene>
    <name evidence="2" type="ORF">DSPE1174_LOCUS33500</name>
</gene>
<keyword evidence="1" id="KW-0732">Signal</keyword>
<dbReference type="EMBL" id="HBGS01064236">
    <property type="protein sequence ID" value="CAD9499255.1"/>
    <property type="molecule type" value="Transcribed_RNA"/>
</dbReference>
<protein>
    <submittedName>
        <fullName evidence="2">Uncharacterized protein</fullName>
    </submittedName>
</protein>
<sequence>MMKARLLVLLLLAAIQLSTGFLHPRFKLRCLSGHRLVVSGAVGSREWGEGYSPPSVDDELATYWAAHNAKWSKTLSHFDVRFAWSIGSLDGILPSGHRSSEAPTQRLISLPQALEMFEAEEPRIKVRRKFRDMNAEELRPRWEKVISKRAELMKGPRPAWPREVQDAEKTILLERSLVDGNILPLVEAVERPPPYAEASAWLLTPLLKVKAEQRNQADGGVKAAQVILLETAGDDPTERWLTAELLNELESELANLLPIPEDFSAFSAVEEEYDVKNEIIVAAVLTLTAGMAFMDFSSGGMSALETPVEFLKGAPVPVDLLNF</sequence>
<reference evidence="2" key="1">
    <citation type="submission" date="2021-01" db="EMBL/GenBank/DDBJ databases">
        <authorList>
            <person name="Corre E."/>
            <person name="Pelletier E."/>
            <person name="Niang G."/>
            <person name="Scheremetjew M."/>
            <person name="Finn R."/>
            <person name="Kale V."/>
            <person name="Holt S."/>
            <person name="Cochrane G."/>
            <person name="Meng A."/>
            <person name="Brown T."/>
            <person name="Cohen L."/>
        </authorList>
    </citation>
    <scope>NUCLEOTIDE SEQUENCE</scope>
    <source>
        <strain evidence="2">CCMP1381</strain>
    </source>
</reference>
<feature type="chain" id="PRO_5030827913" evidence="1">
    <location>
        <begin position="21"/>
        <end position="323"/>
    </location>
</feature>
<feature type="signal peptide" evidence="1">
    <location>
        <begin position="1"/>
        <end position="20"/>
    </location>
</feature>